<evidence type="ECO:0000313" key="2">
    <source>
        <dbReference type="Proteomes" id="UP000886653"/>
    </source>
</evidence>
<comment type="caution">
    <text evidence="1">The sequence shown here is derived from an EMBL/GenBank/DDBJ whole genome shotgun (WGS) entry which is preliminary data.</text>
</comment>
<reference evidence="1" key="1">
    <citation type="submission" date="2013-11" db="EMBL/GenBank/DDBJ databases">
        <title>Genome sequence of the fusiform rust pathogen reveals effectors for host alternation and coevolution with pine.</title>
        <authorList>
            <consortium name="DOE Joint Genome Institute"/>
            <person name="Smith K."/>
            <person name="Pendleton A."/>
            <person name="Kubisiak T."/>
            <person name="Anderson C."/>
            <person name="Salamov A."/>
            <person name="Aerts A."/>
            <person name="Riley R."/>
            <person name="Clum A."/>
            <person name="Lindquist E."/>
            <person name="Ence D."/>
            <person name="Campbell M."/>
            <person name="Kronenberg Z."/>
            <person name="Feau N."/>
            <person name="Dhillon B."/>
            <person name="Hamelin R."/>
            <person name="Burleigh J."/>
            <person name="Smith J."/>
            <person name="Yandell M."/>
            <person name="Nelson C."/>
            <person name="Grigoriev I."/>
            <person name="Davis J."/>
        </authorList>
    </citation>
    <scope>NUCLEOTIDE SEQUENCE</scope>
    <source>
        <strain evidence="1">G11</strain>
    </source>
</reference>
<sequence length="99" mass="10815">MQFNTCYRRMSMPTGGGVLKIGSRLCYTLPWLPDSLDVQKTDKRRDIHVSCGIYGIWNGVQGSGMTASPSGGLDRGYGTRATVLRQHIGYTCLTGQLGE</sequence>
<protein>
    <submittedName>
        <fullName evidence="1">Uncharacterized protein</fullName>
    </submittedName>
</protein>
<proteinExistence type="predicted"/>
<name>A0A9P6T7C5_9BASI</name>
<gene>
    <name evidence="1" type="ORF">CROQUDRAFT_684280</name>
</gene>
<dbReference type="AlphaFoldDB" id="A0A9P6T7C5"/>
<keyword evidence="2" id="KW-1185">Reference proteome</keyword>
<accession>A0A9P6T7C5</accession>
<organism evidence="1 2">
    <name type="scientific">Cronartium quercuum f. sp. fusiforme G11</name>
    <dbReference type="NCBI Taxonomy" id="708437"/>
    <lineage>
        <taxon>Eukaryota</taxon>
        <taxon>Fungi</taxon>
        <taxon>Dikarya</taxon>
        <taxon>Basidiomycota</taxon>
        <taxon>Pucciniomycotina</taxon>
        <taxon>Pucciniomycetes</taxon>
        <taxon>Pucciniales</taxon>
        <taxon>Coleosporiaceae</taxon>
        <taxon>Cronartium</taxon>
    </lineage>
</organism>
<dbReference type="Proteomes" id="UP000886653">
    <property type="component" value="Unassembled WGS sequence"/>
</dbReference>
<dbReference type="EMBL" id="MU167371">
    <property type="protein sequence ID" value="KAG0141771.1"/>
    <property type="molecule type" value="Genomic_DNA"/>
</dbReference>
<evidence type="ECO:0000313" key="1">
    <source>
        <dbReference type="EMBL" id="KAG0141771.1"/>
    </source>
</evidence>